<evidence type="ECO:0000256" key="1">
    <source>
        <dbReference type="SAM" id="Phobius"/>
    </source>
</evidence>
<dbReference type="Proteomes" id="UP000058012">
    <property type="component" value="Unassembled WGS sequence"/>
</dbReference>
<dbReference type="OrthoDB" id="7428341at2"/>
<accession>A0A124JVH1</accession>
<reference evidence="2 3" key="1">
    <citation type="submission" date="2015-10" db="EMBL/GenBank/DDBJ databases">
        <title>Draft genome sequence of Novosphingobium fuchskuhlense DSM 25065 isolated from a surface water sample of the southwest basin of Lake Grosse Fuchskuhle.</title>
        <authorList>
            <person name="Ruckert C."/>
            <person name="Winkler A."/>
            <person name="Glaeser J."/>
            <person name="Grossart H.-P."/>
            <person name="Kalinowski J."/>
            <person name="Glaeser S."/>
        </authorList>
    </citation>
    <scope>NUCLEOTIDE SEQUENCE [LARGE SCALE GENOMIC DNA]</scope>
    <source>
        <strain evidence="2 3">FNE08-7</strain>
    </source>
</reference>
<keyword evidence="1" id="KW-0812">Transmembrane</keyword>
<keyword evidence="1" id="KW-1133">Transmembrane helix</keyword>
<dbReference type="EMBL" id="LLZS01000003">
    <property type="protein sequence ID" value="KUR72275.1"/>
    <property type="molecule type" value="Genomic_DNA"/>
</dbReference>
<evidence type="ECO:0000313" key="3">
    <source>
        <dbReference type="Proteomes" id="UP000058012"/>
    </source>
</evidence>
<dbReference type="AlphaFoldDB" id="A0A124JVH1"/>
<proteinExistence type="predicted"/>
<dbReference type="RefSeq" id="WP_067906448.1">
    <property type="nucleotide sequence ID" value="NZ_KQ954244.1"/>
</dbReference>
<keyword evidence="3" id="KW-1185">Reference proteome</keyword>
<protein>
    <submittedName>
        <fullName evidence="2">Uncharacterized protein</fullName>
    </submittedName>
</protein>
<name>A0A124JVH1_9SPHN</name>
<keyword evidence="1" id="KW-0472">Membrane</keyword>
<comment type="caution">
    <text evidence="2">The sequence shown here is derived from an EMBL/GenBank/DDBJ whole genome shotgun (WGS) entry which is preliminary data.</text>
</comment>
<gene>
    <name evidence="2" type="ORF">AQZ52_03080</name>
</gene>
<feature type="transmembrane region" description="Helical" evidence="1">
    <location>
        <begin position="36"/>
        <end position="54"/>
    </location>
</feature>
<sequence>MWIPASAHQVASALLIEVLGEDEWAFSYGLRRAMFRFLGLWGGLQAAIVLPFLLGSEVPAIMMVEAELSLLAVHVNPQGRGDYNLHPDALPG</sequence>
<organism evidence="2 3">
    <name type="scientific">Novosphingobium fuchskuhlense</name>
    <dbReference type="NCBI Taxonomy" id="1117702"/>
    <lineage>
        <taxon>Bacteria</taxon>
        <taxon>Pseudomonadati</taxon>
        <taxon>Pseudomonadota</taxon>
        <taxon>Alphaproteobacteria</taxon>
        <taxon>Sphingomonadales</taxon>
        <taxon>Sphingomonadaceae</taxon>
        <taxon>Novosphingobium</taxon>
    </lineage>
</organism>
<evidence type="ECO:0000313" key="2">
    <source>
        <dbReference type="EMBL" id="KUR72275.1"/>
    </source>
</evidence>